<dbReference type="PANTHER" id="PTHR43563:SF14">
    <property type="entry name" value="AMINE OXIDASE"/>
    <property type="match status" value="1"/>
</dbReference>
<name>A0ABR4I5I6_9EURO</name>
<dbReference type="Proteomes" id="UP001610334">
    <property type="component" value="Unassembled WGS sequence"/>
</dbReference>
<dbReference type="InterPro" id="IPR050703">
    <property type="entry name" value="Flavin_MAO"/>
</dbReference>
<dbReference type="Gene3D" id="3.50.50.60">
    <property type="entry name" value="FAD/NAD(P)-binding domain"/>
    <property type="match status" value="1"/>
</dbReference>
<keyword evidence="8" id="KW-1185">Reference proteome</keyword>
<gene>
    <name evidence="7" type="ORF">BJX63DRAFT_417403</name>
</gene>
<comment type="caution">
    <text evidence="7">The sequence shown here is derived from an EMBL/GenBank/DDBJ whole genome shotgun (WGS) entry which is preliminary data.</text>
</comment>
<reference evidence="7 8" key="1">
    <citation type="submission" date="2024-07" db="EMBL/GenBank/DDBJ databases">
        <title>Section-level genome sequencing and comparative genomics of Aspergillus sections Usti and Cavernicolus.</title>
        <authorList>
            <consortium name="Lawrence Berkeley National Laboratory"/>
            <person name="Nybo J.L."/>
            <person name="Vesth T.C."/>
            <person name="Theobald S."/>
            <person name="Frisvad J.C."/>
            <person name="Larsen T.O."/>
            <person name="Kjaerboelling I."/>
            <person name="Rothschild-Mancinelli K."/>
            <person name="Lyhne E.K."/>
            <person name="Kogle M.E."/>
            <person name="Barry K."/>
            <person name="Clum A."/>
            <person name="Na H."/>
            <person name="Ledsgaard L."/>
            <person name="Lin J."/>
            <person name="Lipzen A."/>
            <person name="Kuo A."/>
            <person name="Riley R."/>
            <person name="Mondo S."/>
            <person name="Labutti K."/>
            <person name="Haridas S."/>
            <person name="Pangalinan J."/>
            <person name="Salamov A.A."/>
            <person name="Simmons B.A."/>
            <person name="Magnuson J.K."/>
            <person name="Chen J."/>
            <person name="Drula E."/>
            <person name="Henrissat B."/>
            <person name="Wiebenga A."/>
            <person name="Lubbers R.J."/>
            <person name="Gomes A.C."/>
            <person name="Makela M.R."/>
            <person name="Stajich J."/>
            <person name="Grigoriev I.V."/>
            <person name="Mortensen U.H."/>
            <person name="De Vries R.P."/>
            <person name="Baker S.E."/>
            <person name="Andersen M.R."/>
        </authorList>
    </citation>
    <scope>NUCLEOTIDE SEQUENCE [LARGE SCALE GENOMIC DNA]</scope>
    <source>
        <strain evidence="7 8">CBS 588.65</strain>
    </source>
</reference>
<keyword evidence="3 5" id="KW-0560">Oxidoreductase</keyword>
<keyword evidence="5" id="KW-0285">Flavoprotein</keyword>
<dbReference type="InterPro" id="IPR002937">
    <property type="entry name" value="Amino_oxidase"/>
</dbReference>
<accession>A0ABR4I5I6</accession>
<feature type="domain" description="Amine oxidase" evidence="6">
    <location>
        <begin position="19"/>
        <end position="455"/>
    </location>
</feature>
<organism evidence="7 8">
    <name type="scientific">Aspergillus granulosus</name>
    <dbReference type="NCBI Taxonomy" id="176169"/>
    <lineage>
        <taxon>Eukaryota</taxon>
        <taxon>Fungi</taxon>
        <taxon>Dikarya</taxon>
        <taxon>Ascomycota</taxon>
        <taxon>Pezizomycotina</taxon>
        <taxon>Eurotiomycetes</taxon>
        <taxon>Eurotiomycetidae</taxon>
        <taxon>Eurotiales</taxon>
        <taxon>Aspergillaceae</taxon>
        <taxon>Aspergillus</taxon>
        <taxon>Aspergillus subgen. Nidulantes</taxon>
    </lineage>
</organism>
<dbReference type="EMBL" id="JBFXLT010000001">
    <property type="protein sequence ID" value="KAL2823013.1"/>
    <property type="molecule type" value="Genomic_DNA"/>
</dbReference>
<evidence type="ECO:0000256" key="2">
    <source>
        <dbReference type="ARBA" id="ARBA00005995"/>
    </source>
</evidence>
<dbReference type="Gene3D" id="1.10.405.10">
    <property type="entry name" value="Guanine Nucleotide Dissociation Inhibitor, domain 1"/>
    <property type="match status" value="1"/>
</dbReference>
<protein>
    <recommendedName>
        <fullName evidence="5">Amine oxidase</fullName>
        <ecNumber evidence="5">1.4.3.-</ecNumber>
    </recommendedName>
</protein>
<dbReference type="Pfam" id="PF01593">
    <property type="entry name" value="Amino_oxidase"/>
    <property type="match status" value="1"/>
</dbReference>
<proteinExistence type="inferred from homology"/>
<dbReference type="InterPro" id="IPR001613">
    <property type="entry name" value="Flavin_amine_oxidase"/>
</dbReference>
<comment type="cofactor">
    <cofactor evidence="1 5">
        <name>FAD</name>
        <dbReference type="ChEBI" id="CHEBI:57692"/>
    </cofactor>
</comment>
<comment type="catalytic activity">
    <reaction evidence="4">
        <text>a secondary aliphatic amine + O2 + H2O = a primary amine + an aldehyde + H2O2</text>
        <dbReference type="Rhea" id="RHEA:26414"/>
        <dbReference type="ChEBI" id="CHEBI:15377"/>
        <dbReference type="ChEBI" id="CHEBI:15379"/>
        <dbReference type="ChEBI" id="CHEBI:16240"/>
        <dbReference type="ChEBI" id="CHEBI:17478"/>
        <dbReference type="ChEBI" id="CHEBI:58855"/>
        <dbReference type="ChEBI" id="CHEBI:65296"/>
        <dbReference type="EC" id="1.4.3.4"/>
    </reaction>
</comment>
<evidence type="ECO:0000259" key="6">
    <source>
        <dbReference type="Pfam" id="PF01593"/>
    </source>
</evidence>
<dbReference type="InterPro" id="IPR036188">
    <property type="entry name" value="FAD/NAD-bd_sf"/>
</dbReference>
<sequence length="462" mass="50387">MPSPSLNTIYDAVIIGAGLSGLQAAVLLHAAGLNICVLEATAHIGGKIRSVQSSERGFNDLGATWINDTNQEEMFKLVQKYGIETEIQRADGDSIHQGPGVDGDASGDQEVLQQLLETVRRESAQCNLEDPEASPKASELGRMTFRDFCTGISQSETAIAFADGVTAGLLGVQGDEISALYLLHYIKAGSGIDNLISDQKHGGQYLRARPGMQTIPKHLAAELPSDSIFLEAPVTSIRQWPESDTPCEVHTSSGQVFTSQRVVLSIPTPLHKTISFDPPLPKPRQILQDTTVSGYYSKIVFVFSSPWWRDAGLSGVLDSWTGPISFSRDTSVPDDDLWSISCFIIGIRGREWSKYTRSERYEQAWSQFKACFGPFVESIPEPARSFQMEWSKEPFHLGAPCPIIPGGNDVMVEAAGELDKPFGKVHFVGTETAHVWRGYMEGAVRSGQRGAAEVLGALRKDN</sequence>
<evidence type="ECO:0000313" key="8">
    <source>
        <dbReference type="Proteomes" id="UP001610334"/>
    </source>
</evidence>
<dbReference type="PRINTS" id="PR00757">
    <property type="entry name" value="AMINEOXDASEF"/>
</dbReference>
<evidence type="ECO:0000256" key="3">
    <source>
        <dbReference type="ARBA" id="ARBA00023002"/>
    </source>
</evidence>
<dbReference type="EC" id="1.4.3.-" evidence="5"/>
<dbReference type="PANTHER" id="PTHR43563">
    <property type="entry name" value="AMINE OXIDASE"/>
    <property type="match status" value="1"/>
</dbReference>
<comment type="similarity">
    <text evidence="2 5">Belongs to the flavin monoamine oxidase family.</text>
</comment>
<evidence type="ECO:0000313" key="7">
    <source>
        <dbReference type="EMBL" id="KAL2823013.1"/>
    </source>
</evidence>
<dbReference type="Gene3D" id="3.90.660.10">
    <property type="match status" value="1"/>
</dbReference>
<evidence type="ECO:0000256" key="5">
    <source>
        <dbReference type="RuleBase" id="RU362067"/>
    </source>
</evidence>
<keyword evidence="5" id="KW-0274">FAD</keyword>
<evidence type="ECO:0000256" key="4">
    <source>
        <dbReference type="ARBA" id="ARBA00048448"/>
    </source>
</evidence>
<dbReference type="SUPFAM" id="SSF51905">
    <property type="entry name" value="FAD/NAD(P)-binding domain"/>
    <property type="match status" value="1"/>
</dbReference>
<evidence type="ECO:0000256" key="1">
    <source>
        <dbReference type="ARBA" id="ARBA00001974"/>
    </source>
</evidence>
<dbReference type="SUPFAM" id="SSF54373">
    <property type="entry name" value="FAD-linked reductases, C-terminal domain"/>
    <property type="match status" value="1"/>
</dbReference>